<proteinExistence type="predicted"/>
<keyword evidence="7" id="KW-0472">Membrane</keyword>
<gene>
    <name evidence="9" type="primary">ccmA</name>
    <name evidence="9" type="ORF">MESMUL_11280</name>
</gene>
<evidence type="ECO:0000256" key="3">
    <source>
        <dbReference type="ARBA" id="ARBA00022741"/>
    </source>
</evidence>
<organism evidence="9 10">
    <name type="scientific">Mesosutterella multiformis</name>
    <dbReference type="NCBI Taxonomy" id="2259133"/>
    <lineage>
        <taxon>Bacteria</taxon>
        <taxon>Pseudomonadati</taxon>
        <taxon>Pseudomonadota</taxon>
        <taxon>Betaproteobacteria</taxon>
        <taxon>Burkholderiales</taxon>
        <taxon>Sutterellaceae</taxon>
        <taxon>Mesosutterella</taxon>
    </lineage>
</organism>
<keyword evidence="6" id="KW-1278">Translocase</keyword>
<evidence type="ECO:0000256" key="1">
    <source>
        <dbReference type="ARBA" id="ARBA00022448"/>
    </source>
</evidence>
<evidence type="ECO:0000256" key="2">
    <source>
        <dbReference type="ARBA" id="ARBA00022475"/>
    </source>
</evidence>
<comment type="caution">
    <text evidence="9">The sequence shown here is derived from an EMBL/GenBank/DDBJ whole genome shotgun (WGS) entry which is preliminary data.</text>
</comment>
<evidence type="ECO:0000313" key="9">
    <source>
        <dbReference type="EMBL" id="GBO93774.1"/>
    </source>
</evidence>
<dbReference type="InterPro" id="IPR005895">
    <property type="entry name" value="ABC_transptr_haem_export_CcmA"/>
</dbReference>
<dbReference type="NCBIfam" id="NF010061">
    <property type="entry name" value="PRK13538.1"/>
    <property type="match status" value="1"/>
</dbReference>
<dbReference type="PANTHER" id="PTHR43499">
    <property type="entry name" value="ABC TRANSPORTER I FAMILY MEMBER 1"/>
    <property type="match status" value="1"/>
</dbReference>
<evidence type="ECO:0000259" key="8">
    <source>
        <dbReference type="PROSITE" id="PS50893"/>
    </source>
</evidence>
<dbReference type="SUPFAM" id="SSF52540">
    <property type="entry name" value="P-loop containing nucleoside triphosphate hydrolases"/>
    <property type="match status" value="1"/>
</dbReference>
<keyword evidence="10" id="KW-1185">Reference proteome</keyword>
<evidence type="ECO:0000256" key="7">
    <source>
        <dbReference type="ARBA" id="ARBA00023136"/>
    </source>
</evidence>
<dbReference type="InterPro" id="IPR003439">
    <property type="entry name" value="ABC_transporter-like_ATP-bd"/>
</dbReference>
<dbReference type="GO" id="GO:0022857">
    <property type="term" value="F:transmembrane transporter activity"/>
    <property type="evidence" value="ECO:0007669"/>
    <property type="project" value="InterPro"/>
</dbReference>
<dbReference type="Gene3D" id="3.40.50.300">
    <property type="entry name" value="P-loop containing nucleotide triphosphate hydrolases"/>
    <property type="match status" value="1"/>
</dbReference>
<dbReference type="GO" id="GO:0017004">
    <property type="term" value="P:cytochrome complex assembly"/>
    <property type="evidence" value="ECO:0007669"/>
    <property type="project" value="UniProtKB-KW"/>
</dbReference>
<dbReference type="GO" id="GO:0005524">
    <property type="term" value="F:ATP binding"/>
    <property type="evidence" value="ECO:0007669"/>
    <property type="project" value="UniProtKB-KW"/>
</dbReference>
<evidence type="ECO:0000313" key="10">
    <source>
        <dbReference type="Proteomes" id="UP000266091"/>
    </source>
</evidence>
<dbReference type="PROSITE" id="PS50893">
    <property type="entry name" value="ABC_TRANSPORTER_2"/>
    <property type="match status" value="1"/>
</dbReference>
<keyword evidence="5 9" id="KW-0067">ATP-binding</keyword>
<name>A0A388SGF5_9BURK</name>
<keyword evidence="3" id="KW-0547">Nucleotide-binding</keyword>
<keyword evidence="2" id="KW-1003">Cell membrane</keyword>
<dbReference type="OrthoDB" id="9800654at2"/>
<dbReference type="NCBIfam" id="TIGR01189">
    <property type="entry name" value="ccmA"/>
    <property type="match status" value="1"/>
</dbReference>
<dbReference type="EMBL" id="BGZJ01000001">
    <property type="protein sequence ID" value="GBO93774.1"/>
    <property type="molecule type" value="Genomic_DNA"/>
</dbReference>
<keyword evidence="1" id="KW-0813">Transport</keyword>
<keyword evidence="4" id="KW-0201">Cytochrome c-type biogenesis</keyword>
<dbReference type="InterPro" id="IPR003593">
    <property type="entry name" value="AAA+_ATPase"/>
</dbReference>
<accession>A0A401LH12</accession>
<dbReference type="GO" id="GO:0016887">
    <property type="term" value="F:ATP hydrolysis activity"/>
    <property type="evidence" value="ECO:0007669"/>
    <property type="project" value="InterPro"/>
</dbReference>
<evidence type="ECO:0000256" key="6">
    <source>
        <dbReference type="ARBA" id="ARBA00022967"/>
    </source>
</evidence>
<dbReference type="SMART" id="SM00382">
    <property type="entry name" value="AAA"/>
    <property type="match status" value="1"/>
</dbReference>
<reference evidence="9 10" key="1">
    <citation type="journal article" date="2018" name="Int. J. Syst. Evol. Microbiol.">
        <title>Mesosutterella multiformis gen. nov., sp. nov., a member of the family Sutterellaceae and Sutterella megalosphaeroides sp. nov., isolated from human faeces.</title>
        <authorList>
            <person name="Sakamoto M."/>
            <person name="Ikeyama N."/>
            <person name="Kunihiro T."/>
            <person name="Iino T."/>
            <person name="Yuki M."/>
            <person name="Ohkuma M."/>
        </authorList>
    </citation>
    <scope>NUCLEOTIDE SEQUENCE [LARGE SCALE GENOMIC DNA]</scope>
    <source>
        <strain evidence="9 10">4NBBH2</strain>
    </source>
</reference>
<sequence>MNQDSDHQKAPAASLRAEGITCVRGERCLYEGLCFEAEPGAVLRLAGPNGAGKTTLMRIVAGLLTPTEGKIFWGGRDTKELGGDFRADLLYIGHLNGVKEELTCLENLRTNATLFGREASREACLDALKQVGLRGFEEEPVRFLSQGQHRRASLSRLYLSEDIPLWILDEPFTALDVKGVASLCRLIERHAASGGITLMTTHQESGLSTPGYRELDVSDFSPARRRARTNPEVTHA</sequence>
<dbReference type="Pfam" id="PF00005">
    <property type="entry name" value="ABC_tran"/>
    <property type="match status" value="1"/>
</dbReference>
<dbReference type="PANTHER" id="PTHR43499:SF1">
    <property type="entry name" value="ABC TRANSPORTER I FAMILY MEMBER 1"/>
    <property type="match status" value="1"/>
</dbReference>
<dbReference type="InterPro" id="IPR027417">
    <property type="entry name" value="P-loop_NTPase"/>
</dbReference>
<dbReference type="AlphaFoldDB" id="A0A388SGF5"/>
<feature type="domain" description="ABC transporter" evidence="8">
    <location>
        <begin position="15"/>
        <end position="236"/>
    </location>
</feature>
<evidence type="ECO:0000256" key="5">
    <source>
        <dbReference type="ARBA" id="ARBA00022840"/>
    </source>
</evidence>
<dbReference type="Proteomes" id="UP000266091">
    <property type="component" value="Unassembled WGS sequence"/>
</dbReference>
<evidence type="ECO:0000256" key="4">
    <source>
        <dbReference type="ARBA" id="ARBA00022748"/>
    </source>
</evidence>
<accession>A0A388SGF5</accession>
<dbReference type="RefSeq" id="WP_116270083.1">
    <property type="nucleotide sequence ID" value="NZ_BGZJ01000001.1"/>
</dbReference>
<protein>
    <submittedName>
        <fullName evidence="9">Cytochrome c biogenesis ATP-binding export protein CcmA</fullName>
    </submittedName>
</protein>